<keyword evidence="14" id="KW-0347">Helicase</keyword>
<evidence type="ECO:0000256" key="4">
    <source>
        <dbReference type="ARBA" id="ARBA00004496"/>
    </source>
</evidence>
<evidence type="ECO:0000256" key="16">
    <source>
        <dbReference type="ARBA" id="ARBA00022842"/>
    </source>
</evidence>
<dbReference type="InterPro" id="IPR044441">
    <property type="entry name" value="DICER_DSRM"/>
</dbReference>
<evidence type="ECO:0000256" key="3">
    <source>
        <dbReference type="ARBA" id="ARBA00001946"/>
    </source>
</evidence>
<dbReference type="FunFam" id="3.40.50.300:FF:002580">
    <property type="entry name" value="AGAP002836-PB"/>
    <property type="match status" value="1"/>
</dbReference>
<dbReference type="FunFam" id="2.170.260.10:FF:000002">
    <property type="entry name" value="Putative Endoribonuclease Dicer"/>
    <property type="match status" value="1"/>
</dbReference>
<dbReference type="Gene3D" id="3.40.50.300">
    <property type="entry name" value="P-loop containing nucleotide triphosphate hydrolases"/>
    <property type="match status" value="2"/>
</dbReference>
<dbReference type="GO" id="GO:0030422">
    <property type="term" value="P:siRNA processing"/>
    <property type="evidence" value="ECO:0007669"/>
    <property type="project" value="InterPro"/>
</dbReference>
<dbReference type="VEuPathDB" id="VectorBase:CSON001520"/>
<dbReference type="Pfam" id="PF02170">
    <property type="entry name" value="PAZ"/>
    <property type="match status" value="1"/>
</dbReference>
<dbReference type="InterPro" id="IPR038248">
    <property type="entry name" value="Dicer_dimer_sf"/>
</dbReference>
<dbReference type="Pfam" id="PF20930">
    <property type="entry name" value="Dicer_PBD"/>
    <property type="match status" value="1"/>
</dbReference>
<evidence type="ECO:0000259" key="24">
    <source>
        <dbReference type="PROSITE" id="PS50142"/>
    </source>
</evidence>
<dbReference type="PROSITE" id="PS50142">
    <property type="entry name" value="RNASE_3_2"/>
    <property type="match status" value="2"/>
</dbReference>
<evidence type="ECO:0000256" key="12">
    <source>
        <dbReference type="ARBA" id="ARBA00022759"/>
    </source>
</evidence>
<feature type="compositionally biased region" description="Basic and acidic residues" evidence="22">
    <location>
        <begin position="1298"/>
        <end position="1325"/>
    </location>
</feature>
<dbReference type="GO" id="GO:0005829">
    <property type="term" value="C:cytosol"/>
    <property type="evidence" value="ECO:0007669"/>
    <property type="project" value="UniProtKB-ARBA"/>
</dbReference>
<dbReference type="InterPro" id="IPR027417">
    <property type="entry name" value="P-loop_NTPase"/>
</dbReference>
<dbReference type="GO" id="GO:0005524">
    <property type="term" value="F:ATP binding"/>
    <property type="evidence" value="ECO:0007669"/>
    <property type="project" value="UniProtKB-KW"/>
</dbReference>
<dbReference type="PANTHER" id="PTHR14950">
    <property type="entry name" value="DICER-RELATED"/>
    <property type="match status" value="1"/>
</dbReference>
<evidence type="ECO:0000256" key="13">
    <source>
        <dbReference type="ARBA" id="ARBA00022801"/>
    </source>
</evidence>
<organism evidence="28">
    <name type="scientific">Culicoides sonorensis</name>
    <name type="common">Biting midge</name>
    <dbReference type="NCBI Taxonomy" id="179676"/>
    <lineage>
        <taxon>Eukaryota</taxon>
        <taxon>Metazoa</taxon>
        <taxon>Ecdysozoa</taxon>
        <taxon>Arthropoda</taxon>
        <taxon>Hexapoda</taxon>
        <taxon>Insecta</taxon>
        <taxon>Pterygota</taxon>
        <taxon>Neoptera</taxon>
        <taxon>Endopterygota</taxon>
        <taxon>Diptera</taxon>
        <taxon>Nematocera</taxon>
        <taxon>Chironomoidea</taxon>
        <taxon>Ceratopogonidae</taxon>
        <taxon>Ceratopogoninae</taxon>
        <taxon>Culicoides</taxon>
        <taxon>Monoculicoides</taxon>
    </lineage>
</organism>
<dbReference type="FunFam" id="3.30.160.20:FF:000015">
    <property type="entry name" value="endoribonuclease Dicer"/>
    <property type="match status" value="1"/>
</dbReference>
<comment type="cofactor">
    <cofactor evidence="2">
        <name>Mn(2+)</name>
        <dbReference type="ChEBI" id="CHEBI:29035"/>
    </cofactor>
</comment>
<dbReference type="InterPro" id="IPR036085">
    <property type="entry name" value="PAZ_dom_sf"/>
</dbReference>
<feature type="compositionally biased region" description="Polar residues" evidence="22">
    <location>
        <begin position="1862"/>
        <end position="1876"/>
    </location>
</feature>
<feature type="domain" description="RNase III" evidence="24">
    <location>
        <begin position="1983"/>
        <end position="2140"/>
    </location>
</feature>
<accession>A0A336LVV0</accession>
<evidence type="ECO:0000256" key="7">
    <source>
        <dbReference type="ARBA" id="ARBA00022553"/>
    </source>
</evidence>
<evidence type="ECO:0000256" key="6">
    <source>
        <dbReference type="ARBA" id="ARBA00022490"/>
    </source>
</evidence>
<evidence type="ECO:0000256" key="15">
    <source>
        <dbReference type="ARBA" id="ARBA00022840"/>
    </source>
</evidence>
<dbReference type="Pfam" id="PF20932">
    <property type="entry name" value="Dicer_dsRBD"/>
    <property type="match status" value="1"/>
</dbReference>
<sequence>MAYFWTDNVHTTAFTPRDYQIELLAASREQNIIICLNQFTEFIAFELIQEISHELRQKNLNGRHKLVIYLTNNNYAYGLINNLSDLNVIQVDSAQKSEIECEDDDEDASLEIDWEQIFHENHVIFMSIEQLINVLVCGYLDLNDVRLVIVDECHKIYGKSEVHELFNEFYAKCEEKPSILGLAGALHSADCAPGRLGAEIDWLEKLMRCRAESASDVVTVLRYCQKPTEILLQCAPPEVNEMTSCIRNMILCQKQFLMDHRFDPSEIYSDEEYLEELKAIPDPKLQPLEFLDKFLFILDELGPWCADRASFTFLIQLEKQKIKAKFERHYLLLCLVSTALIQVRSYCQHVFEQIPERKSQVELYSTPKVLRILEILRLFNTKKDKIELPKPIEAVPCIEQNHEQEKNENEMTSPYKDIHIDHLIHAIDHVGRLIDNISKDLTSLKLKATNLQKEEIIEKAPETPKINSPVRQVTRTRRKPGLGPRTNQRHNPYYNDPDSLCGIIFCDSKFIAKALFSLFCEMSKHDPELLFLNVQYTVDKTADPVTEPKEAENEHRKQEEVLKRFRMHDCNLLIGTSVLEEGIELPKCNLVVRWDPPKTYRSYVQCKGRARASQAYHIILVAPNIHEIVQGELPNAISPENHKRNCQAGEIDEDLYLKKDEGNDQKIEEIPENEGEIKEEADEIESDKEDDKKSEENVPEIPRECIFKDHDEMENTDSSITEAGRQLMEKATTEMIEKLAEYIEIEKMLLRKCMNTEPPQSEFEESEKYIKCIKPYKPQNVPPDNETFVDLSNSIALVNKYCAKLPSDTFTKLTPLWRCARLTRNSTVLYQYTLRLPINSPLKYDITGPPMPNRVLARKVCALTACKTLHESGELDHNLQPIGKEGFKAFESDWENFELELEDEAIVNENTEPRPGTTKRRQYYYKRIASAFSDCRPTVGTKTYLYFINMTLTCPIPEEQNTRGRKVYPPEDSPQGFGILTTKKIPKVSAFPIFTRSGEVKVALELISEDIILNENQLKIVNMFINYTFTNVLRLQKYLMLFDPEATENCFFIVPTISDESRTISVDWNFLEMIAENVNLTPQFVSDEIRAAQSFDANLFKDAVVMPWYRNQDQPQYFYVAEICYHLSPNSSFPGDNYSTFKEYYFKKYGIEIQNQKQPLLDVDHTSARLNFLTPRYVNRKGVALPTSSEETKRAKRENLEQKQILVPELCTIHPFPASLWRAAVCLPCILYRFNALLLADEIRKQVSKDIGLGSQDIEQNDFEWPMLDFGWCLADVLKKSREAKLQAQNEKQLCNGIEKKSEDADLNETEKNEDRVKTPNETERPNASPDNPEEKADDELNANELLEEATRKATNNELEIGTWSNEMAKNIKQDMDEFDEEFDDWGLPSNVSMCTRRKTQIRYGSPTSWEPMGSKLDPSNQNAMNDLYYSDSEMSFRSDDDSDFDNTTDEAENYGLKIEFKSDNVAEAIESEKDILKRQKQLDIIKSINKGQEPPQVQFEGFNCMDTLENSESMSVIEQNIKWHEIEFEKCKEGSKREILNSNMLVKCHEKLVIKRKSGKSETLNGEICSNRPNVMELVPYLNENEISRVLNVRKEELNSLTLSIEQLFALNSAYLKDVREETCTVIGVGDIFDKFNDRILYQEPKSEKKLLISYPDKRCEAIQEDLALVDFHKTDEIYRQLEKTSEFSFDYQPNLLTHPGPSPSIILQALTMSNANDGINLERLETIGDSFLKYAITTYLYLTYENVHEGKLSHLRSKQVSNLNLYRLGRRKILGESMIATKFEPHDNWLPPCYYVPKELEQALIAAKIPACHWNLADLPNIKQLSSEEICRLVKERAEEMGLLDDDDDEDDDDESESEIQNGRVQTTGNPEDSTNLDDFPCFIPYNLVTQHSIPDKSIADCVEALIGAYLIECGPKGALLFMAWLGIRVLPKKKDIPSQNDSTPVPQFLNQYDDWTIPRTPLLHFSPNVDEELNRLLDGYEKFEDAIGYKFRDRSYLLQAMTHASYSPNRLTDCYQRLEFLGDAVLDYLITRHLYEDPRQHSPGALTDLRSALVNNSIFASLAVRHGFHKYFRHLSPGLNDVIDRFVRIQNENGHCISEDFYLLSEDECDEAEDVEVPKALGDVFESVAGAIFLDSFMSLDCVWKVYSGMMKPEIEQFSNSVPKSPIRELLELEPETAKFGKPEKLADGRRVRVTVEVFGKGTYRGIGRNYRIAKCTAAKCALRQLKKQGLINRKH</sequence>
<evidence type="ECO:0000259" key="25">
    <source>
        <dbReference type="PROSITE" id="PS50821"/>
    </source>
</evidence>
<dbReference type="EMBL" id="UFQT01000123">
    <property type="protein sequence ID" value="SSX20447.1"/>
    <property type="molecule type" value="Genomic_DNA"/>
</dbReference>
<keyword evidence="16" id="KW-0460">Magnesium</keyword>
<dbReference type="InterPro" id="IPR000999">
    <property type="entry name" value="RNase_III_dom"/>
</dbReference>
<feature type="domain" description="DRBM" evidence="23">
    <location>
        <begin position="2165"/>
        <end position="2231"/>
    </location>
</feature>
<dbReference type="GO" id="GO:0004386">
    <property type="term" value="F:helicase activity"/>
    <property type="evidence" value="ECO:0007669"/>
    <property type="project" value="UniProtKB-KW"/>
</dbReference>
<comment type="catalytic activity">
    <reaction evidence="1">
        <text>Endonucleolytic cleavage to 5'-phosphomonoester.</text>
        <dbReference type="EC" id="3.1.26.3"/>
    </reaction>
</comment>
<dbReference type="CDD" id="cd00593">
    <property type="entry name" value="RIBOc"/>
    <property type="match status" value="2"/>
</dbReference>
<dbReference type="OMA" id="CGFHKYF"/>
<evidence type="ECO:0000256" key="1">
    <source>
        <dbReference type="ARBA" id="ARBA00000109"/>
    </source>
</evidence>
<feature type="region of interest" description="Disordered" evidence="22">
    <location>
        <begin position="1844"/>
        <end position="1876"/>
    </location>
</feature>
<dbReference type="CDD" id="cd02843">
    <property type="entry name" value="PAZ_dicer_like"/>
    <property type="match status" value="1"/>
</dbReference>
<feature type="domain" description="Helicase C-terminal" evidence="26">
    <location>
        <begin position="489"/>
        <end position="678"/>
    </location>
</feature>
<dbReference type="Pfam" id="PF00636">
    <property type="entry name" value="Ribonuclease_3"/>
    <property type="match status" value="2"/>
</dbReference>
<dbReference type="SMART" id="SM00949">
    <property type="entry name" value="PAZ"/>
    <property type="match status" value="1"/>
</dbReference>
<dbReference type="SMART" id="SM00535">
    <property type="entry name" value="RIBOc"/>
    <property type="match status" value="2"/>
</dbReference>
<dbReference type="GO" id="GO:0046872">
    <property type="term" value="F:metal ion binding"/>
    <property type="evidence" value="ECO:0007669"/>
    <property type="project" value="UniProtKB-KW"/>
</dbReference>
<evidence type="ECO:0000256" key="5">
    <source>
        <dbReference type="ARBA" id="ARBA00012177"/>
    </source>
</evidence>
<comment type="similarity">
    <text evidence="20">Belongs to the helicase family. Dicer subfamily.</text>
</comment>
<keyword evidence="10" id="KW-0677">Repeat</keyword>
<evidence type="ECO:0000259" key="26">
    <source>
        <dbReference type="PROSITE" id="PS51194"/>
    </source>
</evidence>
<dbReference type="GO" id="GO:0006950">
    <property type="term" value="P:response to stress"/>
    <property type="evidence" value="ECO:0007669"/>
    <property type="project" value="UniProtKB-ARBA"/>
</dbReference>
<dbReference type="InterPro" id="IPR001650">
    <property type="entry name" value="Helicase_C-like"/>
</dbReference>
<dbReference type="GO" id="GO:0003723">
    <property type="term" value="F:RNA binding"/>
    <property type="evidence" value="ECO:0007669"/>
    <property type="project" value="UniProtKB-UniRule"/>
</dbReference>
<comment type="cofactor">
    <cofactor evidence="3">
        <name>Mg(2+)</name>
        <dbReference type="ChEBI" id="CHEBI:18420"/>
    </cofactor>
</comment>
<evidence type="ECO:0000256" key="21">
    <source>
        <dbReference type="PROSITE-ProRule" id="PRU00657"/>
    </source>
</evidence>
<dbReference type="CDD" id="cd15903">
    <property type="entry name" value="Dicer_PBD"/>
    <property type="match status" value="1"/>
</dbReference>
<keyword evidence="19" id="KW-0464">Manganese</keyword>
<feature type="domain" description="PAZ" evidence="25">
    <location>
        <begin position="1069"/>
        <end position="1215"/>
    </location>
</feature>
<evidence type="ECO:0000256" key="11">
    <source>
        <dbReference type="ARBA" id="ARBA00022741"/>
    </source>
</evidence>
<dbReference type="SMART" id="SM00490">
    <property type="entry name" value="HELICc"/>
    <property type="match status" value="1"/>
</dbReference>
<dbReference type="PROSITE" id="PS51327">
    <property type="entry name" value="DICER_DSRBF"/>
    <property type="match status" value="1"/>
</dbReference>
<feature type="compositionally biased region" description="Basic and acidic residues" evidence="22">
    <location>
        <begin position="689"/>
        <end position="700"/>
    </location>
</feature>
<dbReference type="InterPro" id="IPR048513">
    <property type="entry name" value="Dicer_PBD"/>
</dbReference>
<dbReference type="Pfam" id="PF00271">
    <property type="entry name" value="Helicase_C"/>
    <property type="match status" value="1"/>
</dbReference>
<keyword evidence="11" id="KW-0547">Nucleotide-binding</keyword>
<keyword evidence="6" id="KW-0963">Cytoplasm</keyword>
<dbReference type="SUPFAM" id="SSF69065">
    <property type="entry name" value="RNase III domain-like"/>
    <property type="match status" value="2"/>
</dbReference>
<feature type="region of interest" description="Disordered" evidence="22">
    <location>
        <begin position="1297"/>
        <end position="1338"/>
    </location>
</feature>
<dbReference type="SUPFAM" id="SSF101690">
    <property type="entry name" value="PAZ domain"/>
    <property type="match status" value="1"/>
</dbReference>
<dbReference type="FunFam" id="1.10.1520.10:FF:000005">
    <property type="entry name" value="Putative endoribonuclease dicer"/>
    <property type="match status" value="1"/>
</dbReference>
<dbReference type="GO" id="GO:0031054">
    <property type="term" value="P:pre-miRNA processing"/>
    <property type="evidence" value="ECO:0007669"/>
    <property type="project" value="InterPro"/>
</dbReference>
<evidence type="ECO:0000256" key="19">
    <source>
        <dbReference type="ARBA" id="ARBA00023211"/>
    </source>
</evidence>
<dbReference type="GO" id="GO:0035194">
    <property type="term" value="P:regulatory ncRNA-mediated post-transcriptional gene silencing"/>
    <property type="evidence" value="ECO:0007669"/>
    <property type="project" value="UniProtKB-ARBA"/>
</dbReference>
<feature type="domain" description="RNase III" evidence="24">
    <location>
        <begin position="1680"/>
        <end position="1917"/>
    </location>
</feature>
<comment type="subcellular location">
    <subcellularLocation>
        <location evidence="4">Cytoplasm</location>
    </subcellularLocation>
</comment>
<evidence type="ECO:0000256" key="2">
    <source>
        <dbReference type="ARBA" id="ARBA00001936"/>
    </source>
</evidence>
<dbReference type="CDD" id="cd10843">
    <property type="entry name" value="DSRM_DICER"/>
    <property type="match status" value="1"/>
</dbReference>
<dbReference type="PANTHER" id="PTHR14950:SF37">
    <property type="entry name" value="ENDORIBONUCLEASE DICER"/>
    <property type="match status" value="1"/>
</dbReference>
<feature type="compositionally biased region" description="Basic and acidic residues" evidence="22">
    <location>
        <begin position="660"/>
        <end position="669"/>
    </location>
</feature>
<dbReference type="Pfam" id="PF03368">
    <property type="entry name" value="Dicer_dimer"/>
    <property type="match status" value="1"/>
</dbReference>
<gene>
    <name evidence="28" type="primary">CSON001520</name>
</gene>
<keyword evidence="8" id="KW-0540">Nuclease</keyword>
<dbReference type="Pfam" id="PF20931">
    <property type="entry name" value="Dicer_platform"/>
    <property type="match status" value="1"/>
</dbReference>
<dbReference type="PROSITE" id="PS00517">
    <property type="entry name" value="RNASE_3_1"/>
    <property type="match status" value="1"/>
</dbReference>
<dbReference type="GO" id="GO:0009653">
    <property type="term" value="P:anatomical structure morphogenesis"/>
    <property type="evidence" value="ECO:0007669"/>
    <property type="project" value="UniProtKB-ARBA"/>
</dbReference>
<dbReference type="GO" id="GO:0070578">
    <property type="term" value="C:RISC-loading complex"/>
    <property type="evidence" value="ECO:0007669"/>
    <property type="project" value="TreeGrafter"/>
</dbReference>
<dbReference type="PROSITE" id="PS50137">
    <property type="entry name" value="DS_RBD"/>
    <property type="match status" value="1"/>
</dbReference>
<name>A0A336LVV0_CULSO</name>
<dbReference type="EC" id="3.1.26.3" evidence="5"/>
<keyword evidence="18" id="KW-0943">RNA-mediated gene silencing</keyword>
<dbReference type="Gene3D" id="2.170.260.10">
    <property type="entry name" value="paz domain"/>
    <property type="match status" value="1"/>
</dbReference>
<keyword evidence="9" id="KW-0479">Metal-binding</keyword>
<keyword evidence="7" id="KW-0597">Phosphoprotein</keyword>
<feature type="region of interest" description="Disordered" evidence="22">
    <location>
        <begin position="660"/>
        <end position="700"/>
    </location>
</feature>
<evidence type="ECO:0000256" key="9">
    <source>
        <dbReference type="ARBA" id="ARBA00022723"/>
    </source>
</evidence>
<dbReference type="GO" id="GO:0004525">
    <property type="term" value="F:ribonuclease III activity"/>
    <property type="evidence" value="ECO:0007669"/>
    <property type="project" value="UniProtKB-EC"/>
</dbReference>
<dbReference type="FunFam" id="3.30.160.380:FF:000003">
    <property type="entry name" value="Endoribonuclease dcr-1"/>
    <property type="match status" value="1"/>
</dbReference>
<evidence type="ECO:0000256" key="10">
    <source>
        <dbReference type="ARBA" id="ARBA00022737"/>
    </source>
</evidence>
<dbReference type="InterPro" id="IPR003100">
    <property type="entry name" value="PAZ_dom"/>
</dbReference>
<dbReference type="Gene3D" id="3.30.160.380">
    <property type="entry name" value="Dicer dimerisation domain"/>
    <property type="match status" value="1"/>
</dbReference>
<dbReference type="InterPro" id="IPR048512">
    <property type="entry name" value="Dicer_platform"/>
</dbReference>
<feature type="domain" description="Dicer dsRNA-binding fold" evidence="27">
    <location>
        <begin position="794"/>
        <end position="889"/>
    </location>
</feature>
<evidence type="ECO:0000256" key="22">
    <source>
        <dbReference type="SAM" id="MobiDB-lite"/>
    </source>
</evidence>
<evidence type="ECO:0000259" key="27">
    <source>
        <dbReference type="PROSITE" id="PS51327"/>
    </source>
</evidence>
<evidence type="ECO:0000256" key="14">
    <source>
        <dbReference type="ARBA" id="ARBA00022806"/>
    </source>
</evidence>
<evidence type="ECO:0000256" key="18">
    <source>
        <dbReference type="ARBA" id="ARBA00023158"/>
    </source>
</evidence>
<dbReference type="SUPFAM" id="SSF54768">
    <property type="entry name" value="dsRNA-binding domain-like"/>
    <property type="match status" value="1"/>
</dbReference>
<feature type="compositionally biased region" description="Acidic residues" evidence="22">
    <location>
        <begin position="1844"/>
        <end position="1860"/>
    </location>
</feature>
<dbReference type="SUPFAM" id="SSF52540">
    <property type="entry name" value="P-loop containing nucleoside triphosphate hydrolases"/>
    <property type="match status" value="2"/>
</dbReference>
<dbReference type="GO" id="GO:0048731">
    <property type="term" value="P:system development"/>
    <property type="evidence" value="ECO:0007669"/>
    <property type="project" value="UniProtKB-ARBA"/>
</dbReference>
<feature type="compositionally biased region" description="Acidic residues" evidence="22">
    <location>
        <begin position="670"/>
        <end position="688"/>
    </location>
</feature>
<dbReference type="InterPro" id="IPR036389">
    <property type="entry name" value="RNase_III_sf"/>
</dbReference>
<protein>
    <recommendedName>
        <fullName evidence="5">ribonuclease III</fullName>
        <ecNumber evidence="5">3.1.26.3</ecNumber>
    </recommendedName>
</protein>
<reference evidence="28" key="1">
    <citation type="submission" date="2018-07" db="EMBL/GenBank/DDBJ databases">
        <authorList>
            <person name="Quirk P.G."/>
            <person name="Krulwich T.A."/>
        </authorList>
    </citation>
    <scope>NUCLEOTIDE SEQUENCE</scope>
</reference>
<dbReference type="GO" id="GO:0006309">
    <property type="term" value="P:apoptotic DNA fragmentation"/>
    <property type="evidence" value="ECO:0007669"/>
    <property type="project" value="TreeGrafter"/>
</dbReference>
<dbReference type="InterPro" id="IPR014720">
    <property type="entry name" value="dsRBD_dom"/>
</dbReference>
<dbReference type="InterPro" id="IPR005034">
    <property type="entry name" value="Dicer_dimerisation"/>
</dbReference>
<proteinExistence type="inferred from homology"/>
<dbReference type="Gene3D" id="1.10.1520.10">
    <property type="entry name" value="Ribonuclease III domain"/>
    <property type="match status" value="2"/>
</dbReference>
<keyword evidence="12" id="KW-0255">Endonuclease</keyword>
<feature type="region of interest" description="Disordered" evidence="22">
    <location>
        <begin position="467"/>
        <end position="491"/>
    </location>
</feature>
<evidence type="ECO:0000259" key="23">
    <source>
        <dbReference type="PROSITE" id="PS50137"/>
    </source>
</evidence>
<keyword evidence="17 21" id="KW-0694">RNA-binding</keyword>
<dbReference type="GO" id="GO:0003006">
    <property type="term" value="P:developmental process involved in reproduction"/>
    <property type="evidence" value="ECO:0007669"/>
    <property type="project" value="UniProtKB-ARBA"/>
</dbReference>
<dbReference type="GO" id="GO:0004530">
    <property type="term" value="F:deoxyribonuclease I activity"/>
    <property type="evidence" value="ECO:0007669"/>
    <property type="project" value="TreeGrafter"/>
</dbReference>
<keyword evidence="15" id="KW-0067">ATP-binding</keyword>
<dbReference type="PROSITE" id="PS51194">
    <property type="entry name" value="HELICASE_CTER"/>
    <property type="match status" value="1"/>
</dbReference>
<evidence type="ECO:0000313" key="28">
    <source>
        <dbReference type="EMBL" id="SSX20447.1"/>
    </source>
</evidence>
<dbReference type="PROSITE" id="PS50821">
    <property type="entry name" value="PAZ"/>
    <property type="match status" value="1"/>
</dbReference>
<dbReference type="GO" id="GO:0005634">
    <property type="term" value="C:nucleus"/>
    <property type="evidence" value="ECO:0007669"/>
    <property type="project" value="TreeGrafter"/>
</dbReference>
<evidence type="ECO:0000256" key="8">
    <source>
        <dbReference type="ARBA" id="ARBA00022722"/>
    </source>
</evidence>
<evidence type="ECO:0000256" key="17">
    <source>
        <dbReference type="ARBA" id="ARBA00022884"/>
    </source>
</evidence>
<keyword evidence="13" id="KW-0378">Hydrolase</keyword>
<dbReference type="Gene3D" id="3.30.160.20">
    <property type="match status" value="1"/>
</dbReference>
<evidence type="ECO:0000256" key="20">
    <source>
        <dbReference type="ARBA" id="ARBA00035116"/>
    </source>
</evidence>